<gene>
    <name evidence="1" type="ORF">NDU88_008789</name>
</gene>
<evidence type="ECO:0000313" key="1">
    <source>
        <dbReference type="EMBL" id="KAJ1111465.1"/>
    </source>
</evidence>
<dbReference type="Proteomes" id="UP001066276">
    <property type="component" value="Chromosome 9"/>
</dbReference>
<protein>
    <submittedName>
        <fullName evidence="1">Uncharacterized protein</fullName>
    </submittedName>
</protein>
<reference evidence="1" key="1">
    <citation type="journal article" date="2022" name="bioRxiv">
        <title>Sequencing and chromosome-scale assembly of the giantPleurodeles waltlgenome.</title>
        <authorList>
            <person name="Brown T."/>
            <person name="Elewa A."/>
            <person name="Iarovenko S."/>
            <person name="Subramanian E."/>
            <person name="Araus A.J."/>
            <person name="Petzold A."/>
            <person name="Susuki M."/>
            <person name="Suzuki K.-i.T."/>
            <person name="Hayashi T."/>
            <person name="Toyoda A."/>
            <person name="Oliveira C."/>
            <person name="Osipova E."/>
            <person name="Leigh N.D."/>
            <person name="Simon A."/>
            <person name="Yun M.H."/>
        </authorList>
    </citation>
    <scope>NUCLEOTIDE SEQUENCE</scope>
    <source>
        <strain evidence="1">20211129_DDA</strain>
        <tissue evidence="1">Liver</tissue>
    </source>
</reference>
<comment type="caution">
    <text evidence="1">The sequence shown here is derived from an EMBL/GenBank/DDBJ whole genome shotgun (WGS) entry which is preliminary data.</text>
</comment>
<dbReference type="AlphaFoldDB" id="A0AAV7N608"/>
<keyword evidence="2" id="KW-1185">Reference proteome</keyword>
<organism evidence="1 2">
    <name type="scientific">Pleurodeles waltl</name>
    <name type="common">Iberian ribbed newt</name>
    <dbReference type="NCBI Taxonomy" id="8319"/>
    <lineage>
        <taxon>Eukaryota</taxon>
        <taxon>Metazoa</taxon>
        <taxon>Chordata</taxon>
        <taxon>Craniata</taxon>
        <taxon>Vertebrata</taxon>
        <taxon>Euteleostomi</taxon>
        <taxon>Amphibia</taxon>
        <taxon>Batrachia</taxon>
        <taxon>Caudata</taxon>
        <taxon>Salamandroidea</taxon>
        <taxon>Salamandridae</taxon>
        <taxon>Pleurodelinae</taxon>
        <taxon>Pleurodeles</taxon>
    </lineage>
</organism>
<name>A0AAV7N608_PLEWA</name>
<dbReference type="EMBL" id="JANPWB010000013">
    <property type="protein sequence ID" value="KAJ1111465.1"/>
    <property type="molecule type" value="Genomic_DNA"/>
</dbReference>
<proteinExistence type="predicted"/>
<sequence>MLYAYQDPEIFNLILCGDPDGAETWGEWHQLIFSPVRSGDVTCGRYSPGCERQLYGAVNVPHPAEVPLTCCPRVPNVAVKSRRQSRNAPSPVLKCVAKAMKRAKL</sequence>
<evidence type="ECO:0000313" key="2">
    <source>
        <dbReference type="Proteomes" id="UP001066276"/>
    </source>
</evidence>
<accession>A0AAV7N608</accession>